<protein>
    <submittedName>
        <fullName evidence="13">SSTR4 protein</fullName>
    </submittedName>
</protein>
<dbReference type="PROSITE" id="PS50262">
    <property type="entry name" value="G_PROTEIN_RECEP_F1_2"/>
    <property type="match status" value="1"/>
</dbReference>
<keyword evidence="2" id="KW-1003">Cell membrane</keyword>
<evidence type="ECO:0000256" key="3">
    <source>
        <dbReference type="ARBA" id="ARBA00022692"/>
    </source>
</evidence>
<organism evidence="13 14">
    <name type="scientific">Branchiostoma lanceolatum</name>
    <name type="common">Common lancelet</name>
    <name type="synonym">Amphioxus lanceolatum</name>
    <dbReference type="NCBI Taxonomy" id="7740"/>
    <lineage>
        <taxon>Eukaryota</taxon>
        <taxon>Metazoa</taxon>
        <taxon>Chordata</taxon>
        <taxon>Cephalochordata</taxon>
        <taxon>Leptocardii</taxon>
        <taxon>Amphioxiformes</taxon>
        <taxon>Branchiostomatidae</taxon>
        <taxon>Branchiostoma</taxon>
    </lineage>
</organism>
<dbReference type="PANTHER" id="PTHR24230:SF75">
    <property type="entry name" value="RELAXIN FAMILY PEPTIDE RECEPTOR 3"/>
    <property type="match status" value="1"/>
</dbReference>
<proteinExistence type="inferred from homology"/>
<name>A0A8K0AFJ5_BRALA</name>
<dbReference type="Pfam" id="PF00001">
    <property type="entry name" value="7tm_1"/>
    <property type="match status" value="1"/>
</dbReference>
<dbReference type="Proteomes" id="UP000838412">
    <property type="component" value="Chromosome 9"/>
</dbReference>
<evidence type="ECO:0000313" key="13">
    <source>
        <dbReference type="EMBL" id="CAH1272969.1"/>
    </source>
</evidence>
<dbReference type="InterPro" id="IPR000276">
    <property type="entry name" value="GPCR_Rhodpsn"/>
</dbReference>
<dbReference type="OrthoDB" id="6076970at2759"/>
<evidence type="ECO:0000256" key="7">
    <source>
        <dbReference type="ARBA" id="ARBA00023170"/>
    </source>
</evidence>
<accession>A0A8K0AFJ5</accession>
<sequence>MVDKIKSVTVASVSQKVFGDVGCRLIVGLDTLTMLASIFTLTAMSADRFYAVMYPTQAISEGIQITSKSRWITCAVWIAALLITLPWSVCMSLHESEQGGELVEVCLLSWPSEVGKLVYITLVFVLGFPLPFIVISALYGTMVYQLWSTMQPVTLEEQSRTANQRRSTLRSFVSVAEVSQRGVETSYIRSQRTVSVKYSVSESVASRQLPRQSVVSRHASVGDGAARQSVVSRNASVGDGAARQSVVSRHASVGDGAAKQSVVSRHASVGDGAVRQSVVSRHASGGDGAGRRLQPRRLSRKRQHVSRSVLIIVAVFFVCWLPYGILQVLYYHHVFRPTAAMYYVHLTFVGLSYLNSCANPLLYVMLSERFRREMMQSCSRMCSCFRQLTRQQPRPSAEAKADQQRHQPQHLQQQAPSTPAEMNNFKRVPTTSIEMSNLRHVQNKIRNDLL</sequence>
<keyword evidence="8 9" id="KW-0807">Transducer</keyword>
<evidence type="ECO:0000256" key="11">
    <source>
        <dbReference type="SAM" id="Phobius"/>
    </source>
</evidence>
<comment type="subcellular location">
    <subcellularLocation>
        <location evidence="1">Cell membrane</location>
        <topology evidence="1">Multi-pass membrane protein</topology>
    </subcellularLocation>
</comment>
<keyword evidence="14" id="KW-1185">Reference proteome</keyword>
<evidence type="ECO:0000256" key="5">
    <source>
        <dbReference type="ARBA" id="ARBA00023040"/>
    </source>
</evidence>
<keyword evidence="5 9" id="KW-0297">G-protein coupled receptor</keyword>
<dbReference type="GO" id="GO:0005886">
    <property type="term" value="C:plasma membrane"/>
    <property type="evidence" value="ECO:0007669"/>
    <property type="project" value="UniProtKB-SubCell"/>
</dbReference>
<keyword evidence="7 9" id="KW-0675">Receptor</keyword>
<dbReference type="PANTHER" id="PTHR24230">
    <property type="entry name" value="G-PROTEIN COUPLED RECEPTOR"/>
    <property type="match status" value="1"/>
</dbReference>
<dbReference type="SUPFAM" id="SSF81321">
    <property type="entry name" value="Family A G protein-coupled receptor-like"/>
    <property type="match status" value="1"/>
</dbReference>
<comment type="similarity">
    <text evidence="9">Belongs to the G-protein coupled receptor 1 family.</text>
</comment>
<evidence type="ECO:0000256" key="4">
    <source>
        <dbReference type="ARBA" id="ARBA00022989"/>
    </source>
</evidence>
<keyword evidence="3 9" id="KW-0812">Transmembrane</keyword>
<feature type="transmembrane region" description="Helical" evidence="11">
    <location>
        <begin position="309"/>
        <end position="330"/>
    </location>
</feature>
<evidence type="ECO:0000256" key="2">
    <source>
        <dbReference type="ARBA" id="ARBA00022475"/>
    </source>
</evidence>
<dbReference type="PROSITE" id="PS00237">
    <property type="entry name" value="G_PROTEIN_RECEP_F1_1"/>
    <property type="match status" value="1"/>
</dbReference>
<dbReference type="AlphaFoldDB" id="A0A8K0AFJ5"/>
<keyword evidence="4 11" id="KW-1133">Transmembrane helix</keyword>
<evidence type="ECO:0000256" key="6">
    <source>
        <dbReference type="ARBA" id="ARBA00023136"/>
    </source>
</evidence>
<feature type="transmembrane region" description="Helical" evidence="11">
    <location>
        <begin position="342"/>
        <end position="366"/>
    </location>
</feature>
<dbReference type="GO" id="GO:0007218">
    <property type="term" value="P:neuropeptide signaling pathway"/>
    <property type="evidence" value="ECO:0007669"/>
    <property type="project" value="TreeGrafter"/>
</dbReference>
<evidence type="ECO:0000259" key="12">
    <source>
        <dbReference type="PROSITE" id="PS50262"/>
    </source>
</evidence>
<dbReference type="GO" id="GO:0008528">
    <property type="term" value="F:G protein-coupled peptide receptor activity"/>
    <property type="evidence" value="ECO:0007669"/>
    <property type="project" value="TreeGrafter"/>
</dbReference>
<dbReference type="InterPro" id="IPR017452">
    <property type="entry name" value="GPCR_Rhodpsn_7TM"/>
</dbReference>
<keyword evidence="6 11" id="KW-0472">Membrane</keyword>
<evidence type="ECO:0000256" key="9">
    <source>
        <dbReference type="RuleBase" id="RU000688"/>
    </source>
</evidence>
<feature type="domain" description="G-protein coupled receptors family 1 profile" evidence="12">
    <location>
        <begin position="1"/>
        <end position="363"/>
    </location>
</feature>
<dbReference type="PRINTS" id="PR00237">
    <property type="entry name" value="GPCRRHODOPSN"/>
</dbReference>
<evidence type="ECO:0000256" key="10">
    <source>
        <dbReference type="SAM" id="MobiDB-lite"/>
    </source>
</evidence>
<feature type="transmembrane region" description="Helical" evidence="11">
    <location>
        <begin position="117"/>
        <end position="140"/>
    </location>
</feature>
<evidence type="ECO:0000256" key="1">
    <source>
        <dbReference type="ARBA" id="ARBA00004651"/>
    </source>
</evidence>
<evidence type="ECO:0000256" key="8">
    <source>
        <dbReference type="ARBA" id="ARBA00023224"/>
    </source>
</evidence>
<gene>
    <name evidence="13" type="primary">SSTR4</name>
    <name evidence="13" type="ORF">BLAG_LOCUS24459</name>
</gene>
<dbReference type="Gene3D" id="1.20.1070.10">
    <property type="entry name" value="Rhodopsin 7-helix transmembrane proteins"/>
    <property type="match status" value="2"/>
</dbReference>
<feature type="region of interest" description="Disordered" evidence="10">
    <location>
        <begin position="393"/>
        <end position="423"/>
    </location>
</feature>
<dbReference type="EMBL" id="OV696694">
    <property type="protein sequence ID" value="CAH1272969.1"/>
    <property type="molecule type" value="Genomic_DNA"/>
</dbReference>
<evidence type="ECO:0000313" key="14">
    <source>
        <dbReference type="Proteomes" id="UP000838412"/>
    </source>
</evidence>
<reference evidence="13" key="1">
    <citation type="submission" date="2022-01" db="EMBL/GenBank/DDBJ databases">
        <authorList>
            <person name="Braso-Vives M."/>
        </authorList>
    </citation>
    <scope>NUCLEOTIDE SEQUENCE</scope>
</reference>
<feature type="transmembrane region" description="Helical" evidence="11">
    <location>
        <begin position="25"/>
        <end position="50"/>
    </location>
</feature>
<dbReference type="FunFam" id="1.20.1070.10:FF:001310">
    <property type="entry name" value="Uncharacterized protein"/>
    <property type="match status" value="1"/>
</dbReference>